<reference evidence="1" key="2">
    <citation type="journal article" date="2015" name="Fish Shellfish Immunol.">
        <title>Early steps in the European eel (Anguilla anguilla)-Vibrio vulnificus interaction in the gills: Role of the RtxA13 toxin.</title>
        <authorList>
            <person name="Callol A."/>
            <person name="Pajuelo D."/>
            <person name="Ebbesson L."/>
            <person name="Teles M."/>
            <person name="MacKenzie S."/>
            <person name="Amaro C."/>
        </authorList>
    </citation>
    <scope>NUCLEOTIDE SEQUENCE</scope>
</reference>
<sequence length="32" mass="3708">MLILQFEKAPVQRKGTSRYCCISSLLSQTCRF</sequence>
<reference evidence="1" key="1">
    <citation type="submission" date="2014-11" db="EMBL/GenBank/DDBJ databases">
        <authorList>
            <person name="Amaro Gonzalez C."/>
        </authorList>
    </citation>
    <scope>NUCLEOTIDE SEQUENCE</scope>
</reference>
<proteinExistence type="predicted"/>
<name>A0A0E9WCD1_ANGAN</name>
<evidence type="ECO:0000313" key="1">
    <source>
        <dbReference type="EMBL" id="JAH88054.1"/>
    </source>
</evidence>
<dbReference type="EMBL" id="GBXM01020523">
    <property type="protein sequence ID" value="JAH88054.1"/>
    <property type="molecule type" value="Transcribed_RNA"/>
</dbReference>
<dbReference type="AlphaFoldDB" id="A0A0E9WCD1"/>
<protein>
    <submittedName>
        <fullName evidence="1">Uncharacterized protein</fullName>
    </submittedName>
</protein>
<organism evidence="1">
    <name type="scientific">Anguilla anguilla</name>
    <name type="common">European freshwater eel</name>
    <name type="synonym">Muraena anguilla</name>
    <dbReference type="NCBI Taxonomy" id="7936"/>
    <lineage>
        <taxon>Eukaryota</taxon>
        <taxon>Metazoa</taxon>
        <taxon>Chordata</taxon>
        <taxon>Craniata</taxon>
        <taxon>Vertebrata</taxon>
        <taxon>Euteleostomi</taxon>
        <taxon>Actinopterygii</taxon>
        <taxon>Neopterygii</taxon>
        <taxon>Teleostei</taxon>
        <taxon>Anguilliformes</taxon>
        <taxon>Anguillidae</taxon>
        <taxon>Anguilla</taxon>
    </lineage>
</organism>
<accession>A0A0E9WCD1</accession>